<dbReference type="Pfam" id="PF21088">
    <property type="entry name" value="MS_channel_1st"/>
    <property type="match status" value="1"/>
</dbReference>
<evidence type="ECO:0000313" key="14">
    <source>
        <dbReference type="Proteomes" id="UP000623509"/>
    </source>
</evidence>
<feature type="domain" description="Mechanosensitive ion channel MscS" evidence="8">
    <location>
        <begin position="180"/>
        <end position="247"/>
    </location>
</feature>
<dbReference type="InterPro" id="IPR023408">
    <property type="entry name" value="MscS_beta-dom_sf"/>
</dbReference>
<accession>A0A272ESV2</accession>
<feature type="transmembrane region" description="Helical" evidence="7">
    <location>
        <begin position="87"/>
        <end position="107"/>
    </location>
</feature>
<keyword evidence="5 7" id="KW-1133">Transmembrane helix</keyword>
<name>A0A272ESV2_9RHOO</name>
<keyword evidence="4 7" id="KW-0812">Transmembrane</keyword>
<comment type="similarity">
    <text evidence="2">Belongs to the MscS (TC 1.A.23) family.</text>
</comment>
<reference evidence="12 13" key="2">
    <citation type="submission" date="2017-07" db="EMBL/GenBank/DDBJ databases">
        <title>Candidatus Dactylopiibacterium carminicum, a nitrogen-fixing symbiont of the cochineal insect Dactylopius coccus and Dactylopius opuntiae (Hemiptera: Coccoidea: Dactylopiidae).</title>
        <authorList>
            <person name="Vera A."/>
        </authorList>
    </citation>
    <scope>NUCLEOTIDE SEQUENCE [LARGE SCALE GENOMIC DNA]</scope>
    <source>
        <strain evidence="12 13">NFDCM</strain>
    </source>
</reference>
<feature type="transmembrane region" description="Helical" evidence="7">
    <location>
        <begin position="16"/>
        <end position="34"/>
    </location>
</feature>
<evidence type="ECO:0000259" key="10">
    <source>
        <dbReference type="Pfam" id="PF21088"/>
    </source>
</evidence>
<gene>
    <name evidence="11" type="ORF">BGI27_10845</name>
    <name evidence="12" type="ORF">CGU29_10085</name>
</gene>
<dbReference type="SUPFAM" id="SSF82689">
    <property type="entry name" value="Mechanosensitive channel protein MscS (YggB), C-terminal domain"/>
    <property type="match status" value="1"/>
</dbReference>
<dbReference type="Gene3D" id="1.10.287.1260">
    <property type="match status" value="1"/>
</dbReference>
<evidence type="ECO:0000259" key="8">
    <source>
        <dbReference type="Pfam" id="PF00924"/>
    </source>
</evidence>
<dbReference type="InterPro" id="IPR010920">
    <property type="entry name" value="LSM_dom_sf"/>
</dbReference>
<feature type="domain" description="Mechanosensitive ion channel MscS C-terminal" evidence="9">
    <location>
        <begin position="253"/>
        <end position="338"/>
    </location>
</feature>
<dbReference type="InterPro" id="IPR049142">
    <property type="entry name" value="MS_channel_1st"/>
</dbReference>
<dbReference type="InterPro" id="IPR006685">
    <property type="entry name" value="MscS_channel_2nd"/>
</dbReference>
<dbReference type="Gene3D" id="3.30.70.100">
    <property type="match status" value="1"/>
</dbReference>
<reference evidence="11 14" key="1">
    <citation type="submission" date="2016-08" db="EMBL/GenBank/DDBJ databases">
        <title>Candidatus Dactylopiibacterium carminicum genome sequence.</title>
        <authorList>
            <person name="Ramirez-Puebla S.T."/>
            <person name="Ormeno-Orrillo E."/>
            <person name="Vera-Ponce De Leon A."/>
            <person name="Luis L."/>
            <person name="Sanchez-Flores A."/>
            <person name="Monica R."/>
            <person name="Martinez-Romero E."/>
        </authorList>
    </citation>
    <scope>NUCLEOTIDE SEQUENCE [LARGE SCALE GENOMIC DNA]</scope>
    <source>
        <strain evidence="11">END1</strain>
    </source>
</reference>
<dbReference type="SUPFAM" id="SSF82861">
    <property type="entry name" value="Mechanosensitive channel protein MscS (YggB), transmembrane region"/>
    <property type="match status" value="1"/>
</dbReference>
<dbReference type="GO" id="GO:0008381">
    <property type="term" value="F:mechanosensitive monoatomic ion channel activity"/>
    <property type="evidence" value="ECO:0007669"/>
    <property type="project" value="UniProtKB-ARBA"/>
</dbReference>
<proteinExistence type="inferred from homology"/>
<dbReference type="InterPro" id="IPR011014">
    <property type="entry name" value="MscS_channel_TM-2"/>
</dbReference>
<dbReference type="InterPro" id="IPR049278">
    <property type="entry name" value="MS_channel_C"/>
</dbReference>
<dbReference type="AlphaFoldDB" id="A0A272ESV2"/>
<feature type="transmembrane region" description="Helical" evidence="7">
    <location>
        <begin position="156"/>
        <end position="178"/>
    </location>
</feature>
<evidence type="ECO:0000256" key="4">
    <source>
        <dbReference type="ARBA" id="ARBA00022692"/>
    </source>
</evidence>
<evidence type="ECO:0000256" key="1">
    <source>
        <dbReference type="ARBA" id="ARBA00004651"/>
    </source>
</evidence>
<keyword evidence="14" id="KW-1185">Reference proteome</keyword>
<evidence type="ECO:0000256" key="3">
    <source>
        <dbReference type="ARBA" id="ARBA00022475"/>
    </source>
</evidence>
<evidence type="ECO:0000256" key="5">
    <source>
        <dbReference type="ARBA" id="ARBA00022989"/>
    </source>
</evidence>
<dbReference type="GO" id="GO:0005886">
    <property type="term" value="C:plasma membrane"/>
    <property type="evidence" value="ECO:0007669"/>
    <property type="project" value="UniProtKB-SubCell"/>
</dbReference>
<evidence type="ECO:0000313" key="13">
    <source>
        <dbReference type="Proteomes" id="UP000216107"/>
    </source>
</evidence>
<organism evidence="12 13">
    <name type="scientific">Candidatus Dactylopiibacterium carminicum</name>
    <dbReference type="NCBI Taxonomy" id="857335"/>
    <lineage>
        <taxon>Bacteria</taxon>
        <taxon>Pseudomonadati</taxon>
        <taxon>Pseudomonadota</taxon>
        <taxon>Betaproteobacteria</taxon>
        <taxon>Rhodocyclales</taxon>
        <taxon>Rhodocyclaceae</taxon>
        <taxon>Candidatus Dactylopiibacterium</taxon>
    </lineage>
</organism>
<protein>
    <submittedName>
        <fullName evidence="11">Mechanosensitive ion channel family protein</fullName>
    </submittedName>
    <submittedName>
        <fullName evidence="12">Mechanosensitive ion channel protein MscS</fullName>
    </submittedName>
</protein>
<evidence type="ECO:0000259" key="9">
    <source>
        <dbReference type="Pfam" id="PF21082"/>
    </source>
</evidence>
<dbReference type="OrthoDB" id="9775207at2"/>
<feature type="domain" description="Mechanosensitive ion channel transmembrane helices 2/3" evidence="10">
    <location>
        <begin position="139"/>
        <end position="179"/>
    </location>
</feature>
<feature type="transmembrane region" description="Helical" evidence="7">
    <location>
        <begin position="55"/>
        <end position="75"/>
    </location>
</feature>
<feature type="transmembrane region" description="Helical" evidence="7">
    <location>
        <begin position="128"/>
        <end position="150"/>
    </location>
</feature>
<evidence type="ECO:0000313" key="12">
    <source>
        <dbReference type="EMBL" id="PAS92810.1"/>
    </source>
</evidence>
<dbReference type="RefSeq" id="WP_095524903.1">
    <property type="nucleotide sequence ID" value="NZ_MDUX01000034.1"/>
</dbReference>
<dbReference type="PANTHER" id="PTHR30566:SF25">
    <property type="entry name" value="INNER MEMBRANE PROTEIN"/>
    <property type="match status" value="1"/>
</dbReference>
<evidence type="ECO:0000313" key="11">
    <source>
        <dbReference type="EMBL" id="KAF7598891.1"/>
    </source>
</evidence>
<evidence type="ECO:0000256" key="7">
    <source>
        <dbReference type="SAM" id="Phobius"/>
    </source>
</evidence>
<evidence type="ECO:0000256" key="2">
    <source>
        <dbReference type="ARBA" id="ARBA00008017"/>
    </source>
</evidence>
<keyword evidence="6 7" id="KW-0472">Membrane</keyword>
<dbReference type="Proteomes" id="UP000216107">
    <property type="component" value="Unassembled WGS sequence"/>
</dbReference>
<dbReference type="EMBL" id="MDUX01000034">
    <property type="protein sequence ID" value="KAF7598891.1"/>
    <property type="molecule type" value="Genomic_DNA"/>
</dbReference>
<comment type="subcellular location">
    <subcellularLocation>
        <location evidence="1">Cell membrane</location>
        <topology evidence="1">Multi-pass membrane protein</topology>
    </subcellularLocation>
</comment>
<dbReference type="Proteomes" id="UP000623509">
    <property type="component" value="Unassembled WGS sequence"/>
</dbReference>
<dbReference type="Pfam" id="PF00924">
    <property type="entry name" value="MS_channel_2nd"/>
    <property type="match status" value="1"/>
</dbReference>
<dbReference type="Gene3D" id="2.30.30.60">
    <property type="match status" value="1"/>
</dbReference>
<dbReference type="SUPFAM" id="SSF50182">
    <property type="entry name" value="Sm-like ribonucleoproteins"/>
    <property type="match status" value="1"/>
</dbReference>
<keyword evidence="3" id="KW-1003">Cell membrane</keyword>
<sequence length="354" mass="38953">MKTLDYLLKNNSLEELATALAVMALALCSLLIARRLTVRHLRALSKRTHLIWDDVLAEVLTATKLPFMLWLSLLAGLTQIELPENLAALPLKGMMVLLVLQAGIWATRALKSWLQLRTEANLKAGDGAALTNVGVIAFIARLLIWVVVLLSLLDNLGIDITALIASLGIGGVAVALALQNVLGDLFASLSIAMDKPFVVGDFIVVDDMAGTVKHVGLKTTRIQSLSGEELVFSNNDLLKSRVRNYKRMAERRIVFGFSVTYATTSNQLEALSNAVRQIIEALPDTRFDRAHFKGFATSGLEYEVVYYMLKPDYGAYMDTQQKINLALVDHCRQEHIDFALPTQILHVASLPTNA</sequence>
<evidence type="ECO:0000256" key="6">
    <source>
        <dbReference type="ARBA" id="ARBA00023136"/>
    </source>
</evidence>
<dbReference type="EMBL" id="NMRN01000029">
    <property type="protein sequence ID" value="PAS92810.1"/>
    <property type="molecule type" value="Genomic_DNA"/>
</dbReference>
<dbReference type="InterPro" id="IPR011066">
    <property type="entry name" value="MscS_channel_C_sf"/>
</dbReference>
<comment type="caution">
    <text evidence="12">The sequence shown here is derived from an EMBL/GenBank/DDBJ whole genome shotgun (WGS) entry which is preliminary data.</text>
</comment>
<dbReference type="PANTHER" id="PTHR30566">
    <property type="entry name" value="YNAI-RELATED MECHANOSENSITIVE ION CHANNEL"/>
    <property type="match status" value="1"/>
</dbReference>
<dbReference type="Pfam" id="PF21082">
    <property type="entry name" value="MS_channel_3rd"/>
    <property type="match status" value="1"/>
</dbReference>